<dbReference type="EMBL" id="AWSA01000003">
    <property type="protein sequence ID" value="EWT03266.1"/>
    <property type="molecule type" value="Genomic_DNA"/>
</dbReference>
<protein>
    <submittedName>
        <fullName evidence="3">Acetyltransferase</fullName>
    </submittedName>
</protein>
<dbReference type="eggNOG" id="COG3602">
    <property type="taxonomic scope" value="Bacteria"/>
</dbReference>
<organism evidence="3 4">
    <name type="scientific">Intrasporangium oryzae NRRL B-24470</name>
    <dbReference type="NCBI Taxonomy" id="1386089"/>
    <lineage>
        <taxon>Bacteria</taxon>
        <taxon>Bacillati</taxon>
        <taxon>Actinomycetota</taxon>
        <taxon>Actinomycetes</taxon>
        <taxon>Micrococcales</taxon>
        <taxon>Intrasporangiaceae</taxon>
        <taxon>Intrasporangium</taxon>
    </lineage>
</organism>
<name>W9GAP9_9MICO</name>
<proteinExistence type="predicted"/>
<evidence type="ECO:0000313" key="3">
    <source>
        <dbReference type="EMBL" id="EWT03266.1"/>
    </source>
</evidence>
<dbReference type="OrthoDB" id="9797178at2"/>
<evidence type="ECO:0000259" key="2">
    <source>
        <dbReference type="Pfam" id="PF13840"/>
    </source>
</evidence>
<dbReference type="STRING" id="1386089.N865_18745"/>
<dbReference type="GO" id="GO:0016740">
    <property type="term" value="F:transferase activity"/>
    <property type="evidence" value="ECO:0007669"/>
    <property type="project" value="UniProtKB-KW"/>
</dbReference>
<dbReference type="Proteomes" id="UP000019489">
    <property type="component" value="Unassembled WGS sequence"/>
</dbReference>
<dbReference type="Pfam" id="PF13840">
    <property type="entry name" value="ACT_7"/>
    <property type="match status" value="1"/>
</dbReference>
<reference evidence="3 4" key="1">
    <citation type="submission" date="2013-08" db="EMBL/GenBank/DDBJ databases">
        <title>Intrasporangium oryzae NRRL B-24470.</title>
        <authorList>
            <person name="Liu H."/>
            <person name="Wang G."/>
        </authorList>
    </citation>
    <scope>NUCLEOTIDE SEQUENCE [LARGE SCALE GENOMIC DNA]</scope>
    <source>
        <strain evidence="3 4">NRRL B-24470</strain>
    </source>
</reference>
<dbReference type="PANTHER" id="PTHR39199:SF1">
    <property type="entry name" value="BLR5128 PROTEIN"/>
    <property type="match status" value="1"/>
</dbReference>
<dbReference type="AlphaFoldDB" id="W9GAP9"/>
<comment type="caution">
    <text evidence="3">The sequence shown here is derived from an EMBL/GenBank/DDBJ whole genome shotgun (WGS) entry which is preliminary data.</text>
</comment>
<sequence length="132" mass="14080">MTGITDLDQLLASLEPELHPEPWVVAVVERVPDDCTPFATVDEDEGTTVVVTAAEADRLGLAHDYVAARITLRVHSALEAVGMTAAFSRALADAGMSCNVIAGFHHDHLLVPWERGAEAVTILRSLGRGPDV</sequence>
<dbReference type="InterPro" id="IPR018717">
    <property type="entry name" value="DUF2241"/>
</dbReference>
<dbReference type="PATRIC" id="fig|1386089.3.peg.369"/>
<keyword evidence="4" id="KW-1185">Reference proteome</keyword>
<dbReference type="Pfam" id="PF10000">
    <property type="entry name" value="ACT_3"/>
    <property type="match status" value="1"/>
</dbReference>
<dbReference type="RefSeq" id="WP_034800893.1">
    <property type="nucleotide sequence ID" value="NZ_AWSA01000003.1"/>
</dbReference>
<accession>W9GAP9</accession>
<dbReference type="SUPFAM" id="SSF55021">
    <property type="entry name" value="ACT-like"/>
    <property type="match status" value="2"/>
</dbReference>
<gene>
    <name evidence="3" type="ORF">N865_18745</name>
</gene>
<keyword evidence="3" id="KW-0808">Transferase</keyword>
<evidence type="ECO:0000313" key="4">
    <source>
        <dbReference type="Proteomes" id="UP000019489"/>
    </source>
</evidence>
<dbReference type="InterPro" id="IPR045865">
    <property type="entry name" value="ACT-like_dom_sf"/>
</dbReference>
<dbReference type="Gene3D" id="3.30.2130.10">
    <property type="entry name" value="VC0802-like"/>
    <property type="match status" value="1"/>
</dbReference>
<dbReference type="PANTHER" id="PTHR39199">
    <property type="entry name" value="BLR5128 PROTEIN"/>
    <property type="match status" value="1"/>
</dbReference>
<feature type="domain" description="DUF2241" evidence="1">
    <location>
        <begin position="2"/>
        <end position="67"/>
    </location>
</feature>
<dbReference type="InterPro" id="IPR027795">
    <property type="entry name" value="CASTOR_ACT_dom"/>
</dbReference>
<evidence type="ECO:0000259" key="1">
    <source>
        <dbReference type="Pfam" id="PF10000"/>
    </source>
</evidence>
<feature type="domain" description="CASTOR ACT" evidence="2">
    <location>
        <begin position="70"/>
        <end position="125"/>
    </location>
</feature>